<dbReference type="EMBL" id="SZZH01000006">
    <property type="protein sequence ID" value="TKV57070.1"/>
    <property type="molecule type" value="Genomic_DNA"/>
</dbReference>
<comment type="caution">
    <text evidence="1">The sequence shown here is derived from an EMBL/GenBank/DDBJ whole genome shotgun (WGS) entry which is preliminary data.</text>
</comment>
<dbReference type="PANTHER" id="PTHR43657:SF1">
    <property type="entry name" value="ALTERED INHERITANCE OF MITOCHONDRIA PROTEIN 24, MITOCHONDRIAL"/>
    <property type="match status" value="1"/>
</dbReference>
<proteinExistence type="predicted"/>
<protein>
    <submittedName>
        <fullName evidence="1">TIGR00266 family protein</fullName>
    </submittedName>
</protein>
<gene>
    <name evidence="1" type="ORF">FDO65_19870</name>
</gene>
<reference evidence="1 2" key="1">
    <citation type="submission" date="2019-05" db="EMBL/GenBank/DDBJ databases">
        <title>Nakamurella sp. N5BH11, whole genome shotgun sequence.</title>
        <authorList>
            <person name="Tuo L."/>
        </authorList>
    </citation>
    <scope>NUCLEOTIDE SEQUENCE [LARGE SCALE GENOMIC DNA]</scope>
    <source>
        <strain evidence="1 2">N5BH11</strain>
    </source>
</reference>
<dbReference type="Pfam" id="PF01987">
    <property type="entry name" value="AIM24"/>
    <property type="match status" value="1"/>
</dbReference>
<dbReference type="OrthoDB" id="9779518at2"/>
<dbReference type="Proteomes" id="UP000306985">
    <property type="component" value="Unassembled WGS sequence"/>
</dbReference>
<dbReference type="AlphaFoldDB" id="A0A4U6QAT7"/>
<organism evidence="1 2">
    <name type="scientific">Nakamurella flava</name>
    <dbReference type="NCBI Taxonomy" id="2576308"/>
    <lineage>
        <taxon>Bacteria</taxon>
        <taxon>Bacillati</taxon>
        <taxon>Actinomycetota</taxon>
        <taxon>Actinomycetes</taxon>
        <taxon>Nakamurellales</taxon>
        <taxon>Nakamurellaceae</taxon>
        <taxon>Nakamurella</taxon>
    </lineage>
</organism>
<dbReference type="InterPro" id="IPR036983">
    <property type="entry name" value="AIM24_sf"/>
</dbReference>
<name>A0A4U6QAT7_9ACTN</name>
<dbReference type="InterPro" id="IPR002838">
    <property type="entry name" value="AIM24"/>
</dbReference>
<dbReference type="PANTHER" id="PTHR43657">
    <property type="entry name" value="TRYPTOPHAN RNA-BINDING ATTENUATOR PROTEIN-LIKE PROTEIN"/>
    <property type="match status" value="1"/>
</dbReference>
<dbReference type="RefSeq" id="WP_137451456.1">
    <property type="nucleotide sequence ID" value="NZ_SZZH01000006.1"/>
</dbReference>
<accession>A0A4U6QAT7</accession>
<dbReference type="InterPro" id="IPR016031">
    <property type="entry name" value="Trp_RNA-bd_attenuator-like_dom"/>
</dbReference>
<sequence length="228" mass="24177">MQVELRHSPSYAVARCHLAPGEQFQGESGVMVMQSTGVTVSAQMQGGFMGALKRSALGGESFFVSTFAGHPHAPTWVDIAPSLPGDITVMEVTPQRGLVLTRGSWIASEQGISLDTKWGGAKLLFGGEGGFVVRCSGQGKVIAASFGALDLLEVPPGQGFTIDTGHLVAYDEGMQVQLRKVAKGWIQTGKTGEGFVMDIQGPGRVWTQSRNPTALVDWLTTALPFTRA</sequence>
<dbReference type="Gene3D" id="3.60.160.10">
    <property type="entry name" value="Mitochondrial biogenesis AIM24"/>
    <property type="match status" value="1"/>
</dbReference>
<evidence type="ECO:0000313" key="1">
    <source>
        <dbReference type="EMBL" id="TKV57070.1"/>
    </source>
</evidence>
<dbReference type="SUPFAM" id="SSF51219">
    <property type="entry name" value="TRAP-like"/>
    <property type="match status" value="1"/>
</dbReference>
<keyword evidence="2" id="KW-1185">Reference proteome</keyword>
<dbReference type="NCBIfam" id="TIGR00266">
    <property type="entry name" value="TIGR00266 family protein"/>
    <property type="match status" value="1"/>
</dbReference>
<evidence type="ECO:0000313" key="2">
    <source>
        <dbReference type="Proteomes" id="UP000306985"/>
    </source>
</evidence>